<sequence length="812" mass="82242">MSTTFLRQDFVATRLIVSLLLLSHYGTMATISASPYYANGTQTSDCGCRVVVSTWQYTSTSTVDVEAVKYVHYNTYENGSVGWTTQDNYLEYVSKGFTRDDNRYSTAIFNIVTSSLAEPTQSIRSNPTLKTQLPVCNGSTVLNDARTAPSGCGIDTITKTISTDFNILVTTAATTISRYCSFAECANPLTRPVVALSSMTRLDAPTMPRKVSQDSASSTPTPDPVVAASTSMIGSTSNAPNTHAVSSPPETEVHVTGVAGTSSAAVSFDPGDASTSSIELTTMTGSIDEDPASPITSRTAGYSSAGSQTRGSSVMLVGVSSAESNTANVDPIVSVLRGIGTTTTSSVSSRIEATSGLAATSGAQSASTPTPMSNLVASARSTDAILVSPVIPQAEAGSSGYHSSYTSSTPTTSASYGDLSSTVLPTTTGSLSITFGGTLATTGYPTATYFDDIVNSAVTTGTKVSSNSQAATESEVPVTIAGLQITANSGAYIVSSQTLSQGGPAITIKGTEYSLASSGSRTVLVVNGRTQALVEISASTSNGDLLTNAVVATGTADGTYGTLAPTGSSPSPVSQTPSTKAPVITIAGQQFTAGSAEYTISSQVLTAGGPAVTIEGTTYSLATSGTALVVNGRAQIFAFSTLSATSRASQIITVAGAQITTDPAGQYSISNRVLSPGGPAITLQSTLYSLAKSGNALVVNGQTQGLVASTSGPVVAPTASSGHATGRPGTSKGNAIAGVDNMQALETSASPDIIAGAIISGLQRQSTDSGGRAAPSMSLVVPYTGSAMRRTPSSIDALGFLLFMTIALGLFS</sequence>
<feature type="compositionally biased region" description="Polar residues" evidence="1">
    <location>
        <begin position="228"/>
        <end position="249"/>
    </location>
</feature>
<dbReference type="Proteomes" id="UP001310594">
    <property type="component" value="Unassembled WGS sequence"/>
</dbReference>
<feature type="region of interest" description="Disordered" evidence="1">
    <location>
        <begin position="205"/>
        <end position="255"/>
    </location>
</feature>
<feature type="compositionally biased region" description="Low complexity" evidence="1">
    <location>
        <begin position="397"/>
        <end position="417"/>
    </location>
</feature>
<reference evidence="2" key="1">
    <citation type="submission" date="2023-08" db="EMBL/GenBank/DDBJ databases">
        <title>Black Yeasts Isolated from many extreme environments.</title>
        <authorList>
            <person name="Coleine C."/>
            <person name="Stajich J.E."/>
            <person name="Selbmann L."/>
        </authorList>
    </citation>
    <scope>NUCLEOTIDE SEQUENCE</scope>
    <source>
        <strain evidence="2">CCFEE 5810</strain>
    </source>
</reference>
<comment type="caution">
    <text evidence="2">The sequence shown here is derived from an EMBL/GenBank/DDBJ whole genome shotgun (WGS) entry which is preliminary data.</text>
</comment>
<name>A0AAN8A557_9PEZI</name>
<feature type="region of interest" description="Disordered" evidence="1">
    <location>
        <begin position="285"/>
        <end position="310"/>
    </location>
</feature>
<dbReference type="AlphaFoldDB" id="A0AAN8A557"/>
<evidence type="ECO:0000313" key="3">
    <source>
        <dbReference type="Proteomes" id="UP001310594"/>
    </source>
</evidence>
<evidence type="ECO:0000313" key="2">
    <source>
        <dbReference type="EMBL" id="KAK5706556.1"/>
    </source>
</evidence>
<dbReference type="EMBL" id="JAVRQU010000002">
    <property type="protein sequence ID" value="KAK5706556.1"/>
    <property type="molecule type" value="Genomic_DNA"/>
</dbReference>
<proteinExistence type="predicted"/>
<protein>
    <submittedName>
        <fullName evidence="2">Uncharacterized protein</fullName>
    </submittedName>
</protein>
<organism evidence="2 3">
    <name type="scientific">Elasticomyces elasticus</name>
    <dbReference type="NCBI Taxonomy" id="574655"/>
    <lineage>
        <taxon>Eukaryota</taxon>
        <taxon>Fungi</taxon>
        <taxon>Dikarya</taxon>
        <taxon>Ascomycota</taxon>
        <taxon>Pezizomycotina</taxon>
        <taxon>Dothideomycetes</taxon>
        <taxon>Dothideomycetidae</taxon>
        <taxon>Mycosphaerellales</taxon>
        <taxon>Teratosphaeriaceae</taxon>
        <taxon>Elasticomyces</taxon>
    </lineage>
</organism>
<feature type="region of interest" description="Disordered" evidence="1">
    <location>
        <begin position="396"/>
        <end position="417"/>
    </location>
</feature>
<gene>
    <name evidence="2" type="ORF">LTR97_001546</name>
</gene>
<feature type="compositionally biased region" description="Polar residues" evidence="1">
    <location>
        <begin position="294"/>
        <end position="310"/>
    </location>
</feature>
<evidence type="ECO:0000256" key="1">
    <source>
        <dbReference type="SAM" id="MobiDB-lite"/>
    </source>
</evidence>
<accession>A0AAN8A557</accession>